<dbReference type="InterPro" id="IPR008042">
    <property type="entry name" value="Retrotrans_Pao"/>
</dbReference>
<gene>
    <name evidence="1" type="ORF">AVEN_66676_1</name>
</gene>
<evidence type="ECO:0008006" key="3">
    <source>
        <dbReference type="Google" id="ProtNLM"/>
    </source>
</evidence>
<dbReference type="Proteomes" id="UP000499080">
    <property type="component" value="Unassembled WGS sequence"/>
</dbReference>
<proteinExistence type="predicted"/>
<organism evidence="1 2">
    <name type="scientific">Araneus ventricosus</name>
    <name type="common">Orbweaver spider</name>
    <name type="synonym">Epeira ventricosa</name>
    <dbReference type="NCBI Taxonomy" id="182803"/>
    <lineage>
        <taxon>Eukaryota</taxon>
        <taxon>Metazoa</taxon>
        <taxon>Ecdysozoa</taxon>
        <taxon>Arthropoda</taxon>
        <taxon>Chelicerata</taxon>
        <taxon>Arachnida</taxon>
        <taxon>Araneae</taxon>
        <taxon>Araneomorphae</taxon>
        <taxon>Entelegynae</taxon>
        <taxon>Araneoidea</taxon>
        <taxon>Araneidae</taxon>
        <taxon>Araneus</taxon>
    </lineage>
</organism>
<dbReference type="Pfam" id="PF05380">
    <property type="entry name" value="Peptidase_A17"/>
    <property type="match status" value="1"/>
</dbReference>
<dbReference type="EMBL" id="BGPR01051186">
    <property type="protein sequence ID" value="GBO28161.1"/>
    <property type="molecule type" value="Genomic_DNA"/>
</dbReference>
<protein>
    <recommendedName>
        <fullName evidence="3">RNase H type-1 domain-containing protein</fullName>
    </recommendedName>
</protein>
<keyword evidence="2" id="KW-1185">Reference proteome</keyword>
<name>A0A4Y2VU03_ARAVE</name>
<sequence length="133" mass="15207">MCLRCGYINHMCHSFIQTKLVCSKSRIAPLKPITVPRLELSAALLLARLMNKIVPVLHLPLDKICLWTDSTIVLAWLNMQPHLLKTFVSNPVAKIQSLCSYSQWKHVSSKNKLADVLSRGTDARDLRDNDLWW</sequence>
<evidence type="ECO:0000313" key="1">
    <source>
        <dbReference type="EMBL" id="GBO28161.1"/>
    </source>
</evidence>
<dbReference type="OrthoDB" id="10064286at2759"/>
<evidence type="ECO:0000313" key="2">
    <source>
        <dbReference type="Proteomes" id="UP000499080"/>
    </source>
</evidence>
<dbReference type="AlphaFoldDB" id="A0A4Y2VU03"/>
<accession>A0A4Y2VU03</accession>
<reference evidence="1 2" key="1">
    <citation type="journal article" date="2019" name="Sci. Rep.">
        <title>Orb-weaving spider Araneus ventricosus genome elucidates the spidroin gene catalogue.</title>
        <authorList>
            <person name="Kono N."/>
            <person name="Nakamura H."/>
            <person name="Ohtoshi R."/>
            <person name="Moran D.A.P."/>
            <person name="Shinohara A."/>
            <person name="Yoshida Y."/>
            <person name="Fujiwara M."/>
            <person name="Mori M."/>
            <person name="Tomita M."/>
            <person name="Arakawa K."/>
        </authorList>
    </citation>
    <scope>NUCLEOTIDE SEQUENCE [LARGE SCALE GENOMIC DNA]</scope>
</reference>
<comment type="caution">
    <text evidence="1">The sequence shown here is derived from an EMBL/GenBank/DDBJ whole genome shotgun (WGS) entry which is preliminary data.</text>
</comment>
<dbReference type="PANTHER" id="PTHR47331">
    <property type="entry name" value="PHD-TYPE DOMAIN-CONTAINING PROTEIN"/>
    <property type="match status" value="1"/>
</dbReference>